<keyword evidence="3" id="KW-1185">Reference proteome</keyword>
<evidence type="ECO:0000256" key="1">
    <source>
        <dbReference type="SAM" id="MobiDB-lite"/>
    </source>
</evidence>
<evidence type="ECO:0000313" key="3">
    <source>
        <dbReference type="Proteomes" id="UP000813824"/>
    </source>
</evidence>
<dbReference type="Proteomes" id="UP000813824">
    <property type="component" value="Unassembled WGS sequence"/>
</dbReference>
<protein>
    <recommendedName>
        <fullName evidence="4">BTB domain-containing protein</fullName>
    </recommendedName>
</protein>
<organism evidence="2 3">
    <name type="scientific">Cristinia sonorae</name>
    <dbReference type="NCBI Taxonomy" id="1940300"/>
    <lineage>
        <taxon>Eukaryota</taxon>
        <taxon>Fungi</taxon>
        <taxon>Dikarya</taxon>
        <taxon>Basidiomycota</taxon>
        <taxon>Agaricomycotina</taxon>
        <taxon>Agaricomycetes</taxon>
        <taxon>Agaricomycetidae</taxon>
        <taxon>Agaricales</taxon>
        <taxon>Pleurotineae</taxon>
        <taxon>Stephanosporaceae</taxon>
        <taxon>Cristinia</taxon>
    </lineage>
</organism>
<gene>
    <name evidence="2" type="ORF">BXZ70DRAFT_1004294</name>
</gene>
<proteinExistence type="predicted"/>
<sequence length="360" mass="39160">MDNSEWLQFVSVPSGTATPGPLTDKPLAVSAPTSLPPPVSQVPTPPISQQNSPSELSPESTTIISVSTTFFPAANIGPFPPDLIFLSSDSVFFYVHSHQVLGASENGFQSLLPPKIRKGHEDVGPVIALSEHSAVLNVILHAIYNMTCSHYSPDVDTVTAAVDALHKYGIPVTKYVTPSTPLFQLILALSPLAPIEMYTLAGAYDLHNLAVPISSHLLAFSLPNVTDELAQRMQPIYLKKLFFLHLGRIDALKRLLLPPPQPHAPTPTCDFTEQKSLTRAWALASAYLAWDARPDLSTSSIESALRPLGNHLTCEICQSNLTKRIKQLISQWAVVKFAFISFALVSTLLSRLSHLEHVAP</sequence>
<comment type="caution">
    <text evidence="2">The sequence shown here is derived from an EMBL/GenBank/DDBJ whole genome shotgun (WGS) entry which is preliminary data.</text>
</comment>
<name>A0A8K0UVX0_9AGAR</name>
<dbReference type="OrthoDB" id="3265815at2759"/>
<dbReference type="EMBL" id="JAEVFJ010000003">
    <property type="protein sequence ID" value="KAH8106005.1"/>
    <property type="molecule type" value="Genomic_DNA"/>
</dbReference>
<evidence type="ECO:0000313" key="2">
    <source>
        <dbReference type="EMBL" id="KAH8106005.1"/>
    </source>
</evidence>
<reference evidence="2" key="1">
    <citation type="journal article" date="2021" name="New Phytol.">
        <title>Evolutionary innovations through gain and loss of genes in the ectomycorrhizal Boletales.</title>
        <authorList>
            <person name="Wu G."/>
            <person name="Miyauchi S."/>
            <person name="Morin E."/>
            <person name="Kuo A."/>
            <person name="Drula E."/>
            <person name="Varga T."/>
            <person name="Kohler A."/>
            <person name="Feng B."/>
            <person name="Cao Y."/>
            <person name="Lipzen A."/>
            <person name="Daum C."/>
            <person name="Hundley H."/>
            <person name="Pangilinan J."/>
            <person name="Johnson J."/>
            <person name="Barry K."/>
            <person name="LaButti K."/>
            <person name="Ng V."/>
            <person name="Ahrendt S."/>
            <person name="Min B."/>
            <person name="Choi I.G."/>
            <person name="Park H."/>
            <person name="Plett J.M."/>
            <person name="Magnuson J."/>
            <person name="Spatafora J.W."/>
            <person name="Nagy L.G."/>
            <person name="Henrissat B."/>
            <person name="Grigoriev I.V."/>
            <person name="Yang Z.L."/>
            <person name="Xu J."/>
            <person name="Martin F.M."/>
        </authorList>
    </citation>
    <scope>NUCLEOTIDE SEQUENCE</scope>
    <source>
        <strain evidence="2">KKN 215</strain>
    </source>
</reference>
<accession>A0A8K0UVX0</accession>
<feature type="compositionally biased region" description="Pro residues" evidence="1">
    <location>
        <begin position="34"/>
        <end position="46"/>
    </location>
</feature>
<dbReference type="AlphaFoldDB" id="A0A8K0UVX0"/>
<feature type="region of interest" description="Disordered" evidence="1">
    <location>
        <begin position="12"/>
        <end position="59"/>
    </location>
</feature>
<evidence type="ECO:0008006" key="4">
    <source>
        <dbReference type="Google" id="ProtNLM"/>
    </source>
</evidence>